<dbReference type="Proteomes" id="UP000070250">
    <property type="component" value="Chromosome"/>
</dbReference>
<keyword evidence="2" id="KW-0732">Signal</keyword>
<keyword evidence="4" id="KW-0133">Cell shape</keyword>
<dbReference type="STRING" id="465721.ACG33_06730"/>
<accession>A0A127F8Q7</accession>
<comment type="similarity">
    <text evidence="1 9">Belongs to the peptidase S11 family.</text>
</comment>
<dbReference type="EC" id="3.4.16.4" evidence="11"/>
<dbReference type="InterPro" id="IPR012338">
    <property type="entry name" value="Beta-lactam/transpept-like"/>
</dbReference>
<evidence type="ECO:0000256" key="5">
    <source>
        <dbReference type="ARBA" id="ARBA00022984"/>
    </source>
</evidence>
<proteinExistence type="inferred from homology"/>
<evidence type="ECO:0000259" key="10">
    <source>
        <dbReference type="Pfam" id="PF00768"/>
    </source>
</evidence>
<dbReference type="InterPro" id="IPR018044">
    <property type="entry name" value="Peptidase_S11"/>
</dbReference>
<dbReference type="PANTHER" id="PTHR21581">
    <property type="entry name" value="D-ALANYL-D-ALANINE CARBOXYPEPTIDASE"/>
    <property type="match status" value="1"/>
</dbReference>
<dbReference type="GO" id="GO:0071555">
    <property type="term" value="P:cell wall organization"/>
    <property type="evidence" value="ECO:0007669"/>
    <property type="project" value="UniProtKB-KW"/>
</dbReference>
<dbReference type="PRINTS" id="PR00725">
    <property type="entry name" value="DADACBPTASE1"/>
</dbReference>
<keyword evidence="12" id="KW-1185">Reference proteome</keyword>
<evidence type="ECO:0000256" key="2">
    <source>
        <dbReference type="ARBA" id="ARBA00022729"/>
    </source>
</evidence>
<protein>
    <submittedName>
        <fullName evidence="11">D-alanyl-D-alanine carboxypeptidase (Penicillin-binding protein 5/6)</fullName>
        <ecNumber evidence="11">3.4.16.4</ecNumber>
    </submittedName>
</protein>
<evidence type="ECO:0000256" key="3">
    <source>
        <dbReference type="ARBA" id="ARBA00022801"/>
    </source>
</evidence>
<dbReference type="Gene3D" id="3.40.710.10">
    <property type="entry name" value="DD-peptidase/beta-lactamase superfamily"/>
    <property type="match status" value="1"/>
</dbReference>
<organism evidence="11 12">
    <name type="scientific">Steroidobacter denitrificans</name>
    <dbReference type="NCBI Taxonomy" id="465721"/>
    <lineage>
        <taxon>Bacteria</taxon>
        <taxon>Pseudomonadati</taxon>
        <taxon>Pseudomonadota</taxon>
        <taxon>Gammaproteobacteria</taxon>
        <taxon>Steroidobacterales</taxon>
        <taxon>Steroidobacteraceae</taxon>
        <taxon>Steroidobacter</taxon>
    </lineage>
</organism>
<feature type="binding site" evidence="8">
    <location>
        <position position="207"/>
    </location>
    <ligand>
        <name>substrate</name>
    </ligand>
</feature>
<dbReference type="SUPFAM" id="SSF56601">
    <property type="entry name" value="beta-lactamase/transpeptidase-like"/>
    <property type="match status" value="1"/>
</dbReference>
<sequence length="262" mass="27577">MVLGSRVAAAEPLDPWPRVASAYLVVADGELLWARNADAIRPPASLAKLMTALVLLAHDWDPDATIITSRTAAGIEGSRLGLRAGERLRAGDAFTALLVRSANDACVALAEHMAGSLAAFAALMNARAAAMGLQESHFVHPCGLDAPGQGSSARDLLQVAAEAMQLSEVARAVALTDAVVTTLDGRRLFMHTGNHLLGRTRGVEGIKSGYTGKAGKCLIALAHRDGHAVWLVMLNAPERWFTAQGMIDAAFARVADREGRGE</sequence>
<dbReference type="InterPro" id="IPR001967">
    <property type="entry name" value="Peptidase_S11_N"/>
</dbReference>
<evidence type="ECO:0000256" key="4">
    <source>
        <dbReference type="ARBA" id="ARBA00022960"/>
    </source>
</evidence>
<keyword evidence="5" id="KW-0573">Peptidoglycan synthesis</keyword>
<name>A0A127F8Q7_STEDE</name>
<keyword evidence="11" id="KW-0645">Protease</keyword>
<dbReference type="Pfam" id="PF00768">
    <property type="entry name" value="Peptidase_S11"/>
    <property type="match status" value="1"/>
</dbReference>
<dbReference type="PATRIC" id="fig|465721.4.peg.1433"/>
<feature type="domain" description="Peptidase S11 D-alanyl-D-alanine carboxypeptidase A N-terminal" evidence="10">
    <location>
        <begin position="27"/>
        <end position="237"/>
    </location>
</feature>
<dbReference type="PANTHER" id="PTHR21581:SF6">
    <property type="entry name" value="TRAFFICKING PROTEIN PARTICLE COMPLEX SUBUNIT 12"/>
    <property type="match status" value="1"/>
</dbReference>
<feature type="active site" description="Acyl-ester intermediate" evidence="7">
    <location>
        <position position="45"/>
    </location>
</feature>
<evidence type="ECO:0000256" key="1">
    <source>
        <dbReference type="ARBA" id="ARBA00007164"/>
    </source>
</evidence>
<evidence type="ECO:0000256" key="6">
    <source>
        <dbReference type="ARBA" id="ARBA00023316"/>
    </source>
</evidence>
<dbReference type="EMBL" id="CP011971">
    <property type="protein sequence ID" value="AMN46797.1"/>
    <property type="molecule type" value="Genomic_DNA"/>
</dbReference>
<keyword evidence="11" id="KW-0121">Carboxypeptidase</keyword>
<feature type="active site" description="Proton acceptor" evidence="7">
    <location>
        <position position="48"/>
    </location>
</feature>
<gene>
    <name evidence="11" type="ORF">ACG33_06730</name>
</gene>
<dbReference type="GO" id="GO:0009002">
    <property type="term" value="F:serine-type D-Ala-D-Ala carboxypeptidase activity"/>
    <property type="evidence" value="ECO:0007669"/>
    <property type="project" value="UniProtKB-EC"/>
</dbReference>
<evidence type="ECO:0000313" key="11">
    <source>
        <dbReference type="EMBL" id="AMN46797.1"/>
    </source>
</evidence>
<dbReference type="KEGG" id="sdf:ACG33_06730"/>
<evidence type="ECO:0000256" key="9">
    <source>
        <dbReference type="RuleBase" id="RU004016"/>
    </source>
</evidence>
<keyword evidence="6" id="KW-0961">Cell wall biogenesis/degradation</keyword>
<evidence type="ECO:0000256" key="8">
    <source>
        <dbReference type="PIRSR" id="PIRSR618044-2"/>
    </source>
</evidence>
<dbReference type="GO" id="GO:0008360">
    <property type="term" value="P:regulation of cell shape"/>
    <property type="evidence" value="ECO:0007669"/>
    <property type="project" value="UniProtKB-KW"/>
</dbReference>
<dbReference type="GO" id="GO:0006508">
    <property type="term" value="P:proteolysis"/>
    <property type="evidence" value="ECO:0007669"/>
    <property type="project" value="InterPro"/>
</dbReference>
<dbReference type="AlphaFoldDB" id="A0A127F8Q7"/>
<reference evidence="11 12" key="1">
    <citation type="submission" date="2015-06" db="EMBL/GenBank/DDBJ databases">
        <title>A Comprehensive Approach to Explore the Metabolic and Phylogenetic Diversity of Bacterial Steroid Degradation in the Environment: Testosterone as an Example.</title>
        <authorList>
            <person name="Yang F.-C."/>
            <person name="Chen Y.-L."/>
            <person name="Yu C.-P."/>
            <person name="Tang S.-L."/>
            <person name="Wang P.-H."/>
            <person name="Ismail W."/>
            <person name="Wang C.-H."/>
            <person name="Yang C.-Y."/>
            <person name="Chiang Y.-R."/>
        </authorList>
    </citation>
    <scope>NUCLEOTIDE SEQUENCE [LARGE SCALE GENOMIC DNA]</scope>
    <source>
        <strain evidence="11 12">DSM 18526</strain>
    </source>
</reference>
<feature type="active site" evidence="7">
    <location>
        <position position="101"/>
    </location>
</feature>
<dbReference type="GO" id="GO:0009252">
    <property type="term" value="P:peptidoglycan biosynthetic process"/>
    <property type="evidence" value="ECO:0007669"/>
    <property type="project" value="UniProtKB-KW"/>
</dbReference>
<keyword evidence="3 11" id="KW-0378">Hydrolase</keyword>
<evidence type="ECO:0000313" key="12">
    <source>
        <dbReference type="Proteomes" id="UP000070250"/>
    </source>
</evidence>
<evidence type="ECO:0000256" key="7">
    <source>
        <dbReference type="PIRSR" id="PIRSR618044-1"/>
    </source>
</evidence>